<dbReference type="SUPFAM" id="SSF53720">
    <property type="entry name" value="ALDH-like"/>
    <property type="match status" value="1"/>
</dbReference>
<evidence type="ECO:0000313" key="4">
    <source>
        <dbReference type="EMBL" id="SFP32937.1"/>
    </source>
</evidence>
<keyword evidence="5" id="KW-1185">Reference proteome</keyword>
<protein>
    <submittedName>
        <fullName evidence="4">Phenylacetaldehyde dehydrogenase</fullName>
    </submittedName>
</protein>
<dbReference type="eggNOG" id="COG1012">
    <property type="taxonomic scope" value="Bacteria"/>
</dbReference>
<evidence type="ECO:0000259" key="3">
    <source>
        <dbReference type="Pfam" id="PF00171"/>
    </source>
</evidence>
<dbReference type="Gene3D" id="3.40.605.10">
    <property type="entry name" value="Aldehyde Dehydrogenase, Chain A, domain 1"/>
    <property type="match status" value="1"/>
</dbReference>
<dbReference type="RefSeq" id="WP_075023250.1">
    <property type="nucleotide sequence ID" value="NZ_FOVH01000013.1"/>
</dbReference>
<dbReference type="PANTHER" id="PTHR42804:SF1">
    <property type="entry name" value="ALDEHYDE DEHYDROGENASE-RELATED"/>
    <property type="match status" value="1"/>
</dbReference>
<dbReference type="STRING" id="1993.SAMN04489713_113126"/>
<reference evidence="4 5" key="1">
    <citation type="submission" date="2016-10" db="EMBL/GenBank/DDBJ databases">
        <authorList>
            <person name="de Groot N.N."/>
        </authorList>
    </citation>
    <scope>NUCLEOTIDE SEQUENCE [LARGE SCALE GENOMIC DNA]</scope>
    <source>
        <strain evidence="4 5">DSM 43067</strain>
    </source>
</reference>
<dbReference type="Pfam" id="PF00171">
    <property type="entry name" value="Aldedh"/>
    <property type="match status" value="1"/>
</dbReference>
<accession>A0A1I5PGE4</accession>
<comment type="similarity">
    <text evidence="1">Belongs to the aldehyde dehydrogenase family.</text>
</comment>
<evidence type="ECO:0000256" key="1">
    <source>
        <dbReference type="ARBA" id="ARBA00009986"/>
    </source>
</evidence>
<dbReference type="AlphaFoldDB" id="A0A1I5PGE4"/>
<dbReference type="PANTHER" id="PTHR42804">
    <property type="entry name" value="ALDEHYDE DEHYDROGENASE"/>
    <property type="match status" value="1"/>
</dbReference>
<keyword evidence="2" id="KW-0560">Oxidoreductase</keyword>
<proteinExistence type="inferred from homology"/>
<dbReference type="Proteomes" id="UP000183413">
    <property type="component" value="Unassembled WGS sequence"/>
</dbReference>
<dbReference type="InterPro" id="IPR015590">
    <property type="entry name" value="Aldehyde_DH_dom"/>
</dbReference>
<dbReference type="InterPro" id="IPR016161">
    <property type="entry name" value="Ald_DH/histidinol_DH"/>
</dbReference>
<sequence>MTARPRPVRPAQLIDGVWAEPDGTETPNDLVDRALAAAWRDHRAATGGLGSPEQRASALRAAADRLDELAPEIAGQDTGDSGVPISITRLFAGSLGDTLRGAADRIGALIPEDLGTDGRTVRLHRLPLGPAVVLAPWNAPTAVAAKKAAFAWAAGCPVIVKPSPWSPHGTTLLVAALHEAAEAAGLPTASIQLVFGGPGAGQRLVRSPLARAISFTGSRSGGRAVAAAAAGEVAAAQLELGSNNPAIVLDDADVARTAEALAAGMTKLNGAWCESPGTVFVPEELRDALVDALVDELGRLTLGDPFDEATTFGPQAFAEQAEEVRARVAEFSASGARVIEVGTAPPGGTWVVPTLVVDPPAGLGRAEVFGPVLVIRTCETREKAVDAAFHLDTGLAGYVFTTDAEAGQRIGAQLPVGEVKLNGTSLLDMSDRSAQAFWYGSGVGGHGDRELLLFFTGARIVGEDIADAPL</sequence>
<dbReference type="Gene3D" id="3.40.309.10">
    <property type="entry name" value="Aldehyde Dehydrogenase, Chain A, domain 2"/>
    <property type="match status" value="1"/>
</dbReference>
<name>A0A1I5PGE4_9ACTN</name>
<organism evidence="4 5">
    <name type="scientific">Actinomadura madurae</name>
    <dbReference type="NCBI Taxonomy" id="1993"/>
    <lineage>
        <taxon>Bacteria</taxon>
        <taxon>Bacillati</taxon>
        <taxon>Actinomycetota</taxon>
        <taxon>Actinomycetes</taxon>
        <taxon>Streptosporangiales</taxon>
        <taxon>Thermomonosporaceae</taxon>
        <taxon>Actinomadura</taxon>
    </lineage>
</organism>
<gene>
    <name evidence="4" type="ORF">SAMN04489713_113126</name>
</gene>
<dbReference type="InParanoid" id="A0A1I5PGE4"/>
<evidence type="ECO:0000256" key="2">
    <source>
        <dbReference type="ARBA" id="ARBA00023002"/>
    </source>
</evidence>
<dbReference type="InterPro" id="IPR016163">
    <property type="entry name" value="Ald_DH_C"/>
</dbReference>
<dbReference type="InterPro" id="IPR016162">
    <property type="entry name" value="Ald_DH_N"/>
</dbReference>
<dbReference type="EMBL" id="FOVH01000013">
    <property type="protein sequence ID" value="SFP32937.1"/>
    <property type="molecule type" value="Genomic_DNA"/>
</dbReference>
<dbReference type="GO" id="GO:0016620">
    <property type="term" value="F:oxidoreductase activity, acting on the aldehyde or oxo group of donors, NAD or NADP as acceptor"/>
    <property type="evidence" value="ECO:0007669"/>
    <property type="project" value="InterPro"/>
</dbReference>
<feature type="domain" description="Aldehyde dehydrogenase" evidence="3">
    <location>
        <begin position="29"/>
        <end position="459"/>
    </location>
</feature>
<evidence type="ECO:0000313" key="5">
    <source>
        <dbReference type="Proteomes" id="UP000183413"/>
    </source>
</evidence>